<evidence type="ECO:0000256" key="3">
    <source>
        <dbReference type="PROSITE-ProRule" id="PRU00339"/>
    </source>
</evidence>
<dbReference type="GO" id="GO:0060090">
    <property type="term" value="F:molecular adaptor activity"/>
    <property type="evidence" value="ECO:0007669"/>
    <property type="project" value="TreeGrafter"/>
</dbReference>
<dbReference type="GO" id="GO:0016020">
    <property type="term" value="C:membrane"/>
    <property type="evidence" value="ECO:0007669"/>
    <property type="project" value="TreeGrafter"/>
</dbReference>
<feature type="repeat" description="TPR" evidence="3">
    <location>
        <begin position="45"/>
        <end position="78"/>
    </location>
</feature>
<dbReference type="GO" id="GO:0006620">
    <property type="term" value="P:post-translational protein targeting to endoplasmic reticulum membrane"/>
    <property type="evidence" value="ECO:0007669"/>
    <property type="project" value="TreeGrafter"/>
</dbReference>
<feature type="compositionally biased region" description="Polar residues" evidence="4">
    <location>
        <begin position="363"/>
        <end position="373"/>
    </location>
</feature>
<name>A0A1E3NH04_9ASCO</name>
<dbReference type="STRING" id="763406.A0A1E3NH04"/>
<reference evidence="5 6" key="1">
    <citation type="journal article" date="2016" name="Proc. Natl. Acad. Sci. U.S.A.">
        <title>Comparative genomics of biotechnologically important yeasts.</title>
        <authorList>
            <person name="Riley R."/>
            <person name="Haridas S."/>
            <person name="Wolfe K.H."/>
            <person name="Lopes M.R."/>
            <person name="Hittinger C.T."/>
            <person name="Goeker M."/>
            <person name="Salamov A.A."/>
            <person name="Wisecaver J.H."/>
            <person name="Long T.M."/>
            <person name="Calvey C.H."/>
            <person name="Aerts A.L."/>
            <person name="Barry K.W."/>
            <person name="Choi C."/>
            <person name="Clum A."/>
            <person name="Coughlan A.Y."/>
            <person name="Deshpande S."/>
            <person name="Douglass A.P."/>
            <person name="Hanson S.J."/>
            <person name="Klenk H.-P."/>
            <person name="LaButti K.M."/>
            <person name="Lapidus A."/>
            <person name="Lindquist E.A."/>
            <person name="Lipzen A.M."/>
            <person name="Meier-Kolthoff J.P."/>
            <person name="Ohm R.A."/>
            <person name="Otillar R.P."/>
            <person name="Pangilinan J.L."/>
            <person name="Peng Y."/>
            <person name="Rokas A."/>
            <person name="Rosa C.A."/>
            <person name="Scheuner C."/>
            <person name="Sibirny A.A."/>
            <person name="Slot J.C."/>
            <person name="Stielow J.B."/>
            <person name="Sun H."/>
            <person name="Kurtzman C.P."/>
            <person name="Blackwell M."/>
            <person name="Grigoriev I.V."/>
            <person name="Jeffries T.W."/>
        </authorList>
    </citation>
    <scope>NUCLEOTIDE SEQUENCE [LARGE SCALE GENOMIC DNA]</scope>
    <source>
        <strain evidence="5 6">NRRL Y-2026</strain>
    </source>
</reference>
<evidence type="ECO:0000256" key="2">
    <source>
        <dbReference type="ARBA" id="ARBA00022803"/>
    </source>
</evidence>
<evidence type="ECO:0000256" key="1">
    <source>
        <dbReference type="ARBA" id="ARBA00022737"/>
    </source>
</evidence>
<keyword evidence="6" id="KW-1185">Reference proteome</keyword>
<protein>
    <submittedName>
        <fullName evidence="5">Uncharacterized protein</fullName>
    </submittedName>
</protein>
<feature type="compositionally biased region" description="Polar residues" evidence="4">
    <location>
        <begin position="282"/>
        <end position="301"/>
    </location>
</feature>
<dbReference type="GeneID" id="30176695"/>
<keyword evidence="1" id="KW-0677">Repeat</keyword>
<dbReference type="PANTHER" id="PTHR45831">
    <property type="entry name" value="LD24721P"/>
    <property type="match status" value="1"/>
</dbReference>
<dbReference type="InterPro" id="IPR011990">
    <property type="entry name" value="TPR-like_helical_dom_sf"/>
</dbReference>
<dbReference type="SUPFAM" id="SSF48452">
    <property type="entry name" value="TPR-like"/>
    <property type="match status" value="1"/>
</dbReference>
<dbReference type="EMBL" id="KV454005">
    <property type="protein sequence ID" value="ODQ45366.1"/>
    <property type="molecule type" value="Genomic_DNA"/>
</dbReference>
<dbReference type="SMART" id="SM00028">
    <property type="entry name" value="TPR"/>
    <property type="match status" value="3"/>
</dbReference>
<keyword evidence="2 3" id="KW-0802">TPR repeat</keyword>
<dbReference type="PANTHER" id="PTHR45831:SF2">
    <property type="entry name" value="LD24721P"/>
    <property type="match status" value="1"/>
</dbReference>
<feature type="compositionally biased region" description="Low complexity" evidence="4">
    <location>
        <begin position="483"/>
        <end position="497"/>
    </location>
</feature>
<dbReference type="Proteomes" id="UP000094455">
    <property type="component" value="Unassembled WGS sequence"/>
</dbReference>
<organism evidence="5 6">
    <name type="scientific">Pichia membranifaciens NRRL Y-2026</name>
    <dbReference type="NCBI Taxonomy" id="763406"/>
    <lineage>
        <taxon>Eukaryota</taxon>
        <taxon>Fungi</taxon>
        <taxon>Dikarya</taxon>
        <taxon>Ascomycota</taxon>
        <taxon>Saccharomycotina</taxon>
        <taxon>Pichiomycetes</taxon>
        <taxon>Pichiales</taxon>
        <taxon>Pichiaceae</taxon>
        <taxon>Pichia</taxon>
    </lineage>
</organism>
<evidence type="ECO:0000313" key="5">
    <source>
        <dbReference type="EMBL" id="ODQ45366.1"/>
    </source>
</evidence>
<feature type="compositionally biased region" description="Acidic residues" evidence="4">
    <location>
        <begin position="499"/>
        <end position="508"/>
    </location>
</feature>
<dbReference type="GO" id="GO:0072380">
    <property type="term" value="C:TRC complex"/>
    <property type="evidence" value="ECO:0007669"/>
    <property type="project" value="TreeGrafter"/>
</dbReference>
<feature type="compositionally biased region" description="Low complexity" evidence="4">
    <location>
        <begin position="379"/>
        <end position="403"/>
    </location>
</feature>
<feature type="region of interest" description="Disordered" evidence="4">
    <location>
        <begin position="282"/>
        <end position="320"/>
    </location>
</feature>
<gene>
    <name evidence="5" type="ORF">PICMEDRAFT_13088</name>
</gene>
<feature type="region of interest" description="Disordered" evidence="4">
    <location>
        <begin position="362"/>
        <end position="403"/>
    </location>
</feature>
<dbReference type="InterPro" id="IPR019734">
    <property type="entry name" value="TPR_rpt"/>
</dbReference>
<proteinExistence type="predicted"/>
<feature type="region of interest" description="Disordered" evidence="4">
    <location>
        <begin position="473"/>
        <end position="508"/>
    </location>
</feature>
<evidence type="ECO:0000313" key="6">
    <source>
        <dbReference type="Proteomes" id="UP000094455"/>
    </source>
</evidence>
<dbReference type="Pfam" id="PF13181">
    <property type="entry name" value="TPR_8"/>
    <property type="match status" value="1"/>
</dbReference>
<dbReference type="AlphaFoldDB" id="A0A1E3NH04"/>
<dbReference type="OrthoDB" id="3995949at2759"/>
<dbReference type="InterPro" id="IPR047150">
    <property type="entry name" value="SGT"/>
</dbReference>
<feature type="compositionally biased region" description="Low complexity" evidence="4">
    <location>
        <begin position="302"/>
        <end position="320"/>
    </location>
</feature>
<dbReference type="RefSeq" id="XP_019016479.1">
    <property type="nucleotide sequence ID" value="XM_019160008.1"/>
</dbReference>
<sequence>MSDIGGSQLTVQQLRVLGNEKFRALNYGAALMHYTQAIDQDPSSFAIYYNRAITLVKMDAMKEAKEDLLRSLEINPEYIPSLCQLGFIYLYEGNTPDSLETYVKVVKLNQELPHQLNRFKAQLKEAMRLAESRCKQQEYPQDFIDSIITPDIRESLDSYPNLPTHMIESGIPPVAFGNVPISHQFENASAVIARASIPIPVTGIRAATTTATNNSNNATTANDATISGNANNNTANENIANVLNIPGLLNALNTPGVSASVSIGGPQSSEELMNALGNFTNTQLSTEAPTGNNPVTGASSGPSTPNLSTSASATTSTTPTIIHAPVSRTTSGLPTEVLQRHREAHQAALNRAAELRRQREQYLGSSTTEQTPAENLATDSNVDSNVNSNDNISATNSTNSTATATTGSDFARQFASTIASQLTNAAVQNASQSGTSATPNSGAIQSLAQNLTSIASGVLGSLSSGNNFVSMVSNGNGSGNGSGSRNSSGNNGSSSESPLDADLDMDLD</sequence>
<dbReference type="Gene3D" id="1.25.40.10">
    <property type="entry name" value="Tetratricopeptide repeat domain"/>
    <property type="match status" value="1"/>
</dbReference>
<evidence type="ECO:0000256" key="4">
    <source>
        <dbReference type="SAM" id="MobiDB-lite"/>
    </source>
</evidence>
<dbReference type="PROSITE" id="PS50005">
    <property type="entry name" value="TPR"/>
    <property type="match status" value="1"/>
</dbReference>
<accession>A0A1E3NH04</accession>